<protein>
    <submittedName>
        <fullName evidence="2">(African queen) hypothetical protein</fullName>
    </submittedName>
</protein>
<feature type="chain" id="PRO_5035310037" evidence="1">
    <location>
        <begin position="18"/>
        <end position="406"/>
    </location>
</feature>
<dbReference type="EMBL" id="CAKASE010000077">
    <property type="protein sequence ID" value="CAG9578127.1"/>
    <property type="molecule type" value="Genomic_DNA"/>
</dbReference>
<keyword evidence="3" id="KW-1185">Reference proteome</keyword>
<gene>
    <name evidence="2" type="ORF">DCHRY22_LOCUS12609</name>
</gene>
<organism evidence="2 3">
    <name type="scientific">Danaus chrysippus</name>
    <name type="common">African queen</name>
    <dbReference type="NCBI Taxonomy" id="151541"/>
    <lineage>
        <taxon>Eukaryota</taxon>
        <taxon>Metazoa</taxon>
        <taxon>Ecdysozoa</taxon>
        <taxon>Arthropoda</taxon>
        <taxon>Hexapoda</taxon>
        <taxon>Insecta</taxon>
        <taxon>Pterygota</taxon>
        <taxon>Neoptera</taxon>
        <taxon>Endopterygota</taxon>
        <taxon>Lepidoptera</taxon>
        <taxon>Glossata</taxon>
        <taxon>Ditrysia</taxon>
        <taxon>Papilionoidea</taxon>
        <taxon>Nymphalidae</taxon>
        <taxon>Danainae</taxon>
        <taxon>Danaini</taxon>
        <taxon>Danaina</taxon>
        <taxon>Danaus</taxon>
        <taxon>Anosia</taxon>
    </lineage>
</organism>
<dbReference type="Proteomes" id="UP000789524">
    <property type="component" value="Unassembled WGS sequence"/>
</dbReference>
<name>A0A8J2QZW4_9NEOP</name>
<keyword evidence="1" id="KW-0732">Signal</keyword>
<accession>A0A8J2QZW4</accession>
<proteinExistence type="predicted"/>
<dbReference type="AlphaFoldDB" id="A0A8J2QZW4"/>
<evidence type="ECO:0000313" key="3">
    <source>
        <dbReference type="Proteomes" id="UP000789524"/>
    </source>
</evidence>
<sequence length="406" mass="46893">MFSFTAFLLSSVVLCTAQNNNRQQEFIQQGQENGKQFVSQDFAYIIAPLQFNSQGEDGAEASNLENQEKLVEAAQGQVREEQRPISEESQDAFYRKVQELIGSGQFVDSLREQKPREQQLPNLEQESQLQNQFEDAIPQNENIQGGKRFSEEFQKQWRRIVFNNEDYLKSLKAISSDSILDSVQLEGENESERKEEQQNVDVGSGIRYILRNHGVEGIEKQNVFGSEESNNQNRPLVFQQQRKRIEDNQALLKALSAVSEDQISNVAEPKPEEQEQENDEVRKIIEDILKKRDSVNKQNRSQSKQSNFGRFVFVKNNLNKVKAQKQSDAAKDQQRDIEVRKLIEDVLRKRENQNEQNDFKSVQSIPALSKQQLEQISNNNRIHLKALSTISEEQLLKELSAFEKRS</sequence>
<dbReference type="OrthoDB" id="10333330at2759"/>
<evidence type="ECO:0000313" key="2">
    <source>
        <dbReference type="EMBL" id="CAG9578127.1"/>
    </source>
</evidence>
<reference evidence="2" key="1">
    <citation type="submission" date="2021-09" db="EMBL/GenBank/DDBJ databases">
        <authorList>
            <person name="Martin H S."/>
        </authorList>
    </citation>
    <scope>NUCLEOTIDE SEQUENCE</scope>
</reference>
<evidence type="ECO:0000256" key="1">
    <source>
        <dbReference type="SAM" id="SignalP"/>
    </source>
</evidence>
<feature type="signal peptide" evidence="1">
    <location>
        <begin position="1"/>
        <end position="17"/>
    </location>
</feature>
<comment type="caution">
    <text evidence="2">The sequence shown here is derived from an EMBL/GenBank/DDBJ whole genome shotgun (WGS) entry which is preliminary data.</text>
</comment>